<dbReference type="Proteomes" id="UP001279734">
    <property type="component" value="Unassembled WGS sequence"/>
</dbReference>
<accession>A0AAD3Y087</accession>
<feature type="compositionally biased region" description="Polar residues" evidence="2">
    <location>
        <begin position="88"/>
        <end position="105"/>
    </location>
</feature>
<dbReference type="Gene3D" id="3.40.30.10">
    <property type="entry name" value="Glutaredoxin"/>
    <property type="match status" value="1"/>
</dbReference>
<keyword evidence="1" id="KW-0802">TPR repeat</keyword>
<dbReference type="EMBL" id="BSYO01000027">
    <property type="protein sequence ID" value="GMH24208.1"/>
    <property type="molecule type" value="Genomic_DNA"/>
</dbReference>
<feature type="repeat" description="TPR" evidence="1">
    <location>
        <begin position="512"/>
        <end position="545"/>
    </location>
</feature>
<proteinExistence type="predicted"/>
<dbReference type="SUPFAM" id="SSF48452">
    <property type="entry name" value="TPR-like"/>
    <property type="match status" value="2"/>
</dbReference>
<feature type="compositionally biased region" description="Low complexity" evidence="2">
    <location>
        <begin position="111"/>
        <end position="126"/>
    </location>
</feature>
<dbReference type="PANTHER" id="PTHR46050">
    <property type="entry name" value="TPR REPEAT-CONTAINING THIOREDOXIN"/>
    <property type="match status" value="1"/>
</dbReference>
<dbReference type="SMART" id="SM00028">
    <property type="entry name" value="TPR"/>
    <property type="match status" value="7"/>
</dbReference>
<dbReference type="InterPro" id="IPR019734">
    <property type="entry name" value="TPR_rpt"/>
</dbReference>
<dbReference type="CDD" id="cd02947">
    <property type="entry name" value="TRX_family"/>
    <property type="match status" value="1"/>
</dbReference>
<dbReference type="GO" id="GO:0005737">
    <property type="term" value="C:cytoplasm"/>
    <property type="evidence" value="ECO:0007669"/>
    <property type="project" value="TreeGrafter"/>
</dbReference>
<sequence length="712" mass="77447">MGETSQEERPGCGLLNAVFGRNKLWPRRSASAGSLPCQSGSNNGSNPKSPSNSSSKRRRGGSDGAAFLDPTLLTPESSSNKPVAVRSAPNQQKMPPVYQQNQSRKPPNEKAMGAPAARSAPAQSQGHVHGQGRKVLKGTMGISGELESMISEHQSSNGGNANLVRASSGNVMLYGHLGNLRQPGTNAYSNTNSSWRAGREASQMAVSNNGAKYANSVTGNVVKTQNENEEGNPLCRALSCRMDPEDLKILGNEDYKNGRFAEALALYERAIDLDPTKASYRSNKSAALTALGRLLEAVFECREAIRIEPQYHRAHHRLANLYLRLGEANRAIYHFNQAGSEADPDAITKAKTVLVHLKKCDEAKRLKDWITVLKESGNAIAGGADSAPMMFALQAEALLKLHRHDDADMAWSNGPNFEVDQCTKFFGPAGNAVFLILRAQVDVAAGRFDNAMAAVLQAAQLDPTNKEMSLVSRRARAVAAARSEGNGLFKASRFSEASAAYGQGLHHDPYNSVLLCNRAACYSKLGQFERAVEDCTAALNLRPSYAKARLRRADCSAKLKKWEAALKDYEMLARESPGDEEVGRALFEAQVQLKKQLSNDVGDMKYGDNNVVVIQSNDSLINLLTSTPGLSVVLFCNKPGDRQTLQLMHQLCKRYPTIDFLKVEAEDHHSFLQSQGVSSLPVFNIYKNGSRVKEVPGNNHELLESAIKDYTG</sequence>
<organism evidence="3 4">
    <name type="scientific">Nepenthes gracilis</name>
    <name type="common">Slender pitcher plant</name>
    <dbReference type="NCBI Taxonomy" id="150966"/>
    <lineage>
        <taxon>Eukaryota</taxon>
        <taxon>Viridiplantae</taxon>
        <taxon>Streptophyta</taxon>
        <taxon>Embryophyta</taxon>
        <taxon>Tracheophyta</taxon>
        <taxon>Spermatophyta</taxon>
        <taxon>Magnoliopsida</taxon>
        <taxon>eudicotyledons</taxon>
        <taxon>Gunneridae</taxon>
        <taxon>Pentapetalae</taxon>
        <taxon>Caryophyllales</taxon>
        <taxon>Nepenthaceae</taxon>
        <taxon>Nepenthes</taxon>
    </lineage>
</organism>
<dbReference type="AlphaFoldDB" id="A0AAD3Y087"/>
<dbReference type="PROSITE" id="PS50005">
    <property type="entry name" value="TPR"/>
    <property type="match status" value="2"/>
</dbReference>
<keyword evidence="4" id="KW-1185">Reference proteome</keyword>
<dbReference type="Gene3D" id="1.25.40.10">
    <property type="entry name" value="Tetratricopeptide repeat domain"/>
    <property type="match status" value="1"/>
</dbReference>
<protein>
    <recommendedName>
        <fullName evidence="5">Thioredoxin domain-containing protein</fullName>
    </recommendedName>
</protein>
<dbReference type="PANTHER" id="PTHR46050:SF7">
    <property type="entry name" value="TETRATRICOPEPTIDE REPEAT (TPR)-LIKE SUPERFAMILY PROTEIN"/>
    <property type="match status" value="1"/>
</dbReference>
<dbReference type="InterPro" id="IPR036249">
    <property type="entry name" value="Thioredoxin-like_sf"/>
</dbReference>
<dbReference type="InterPro" id="IPR044534">
    <property type="entry name" value="TTL1-4"/>
</dbReference>
<dbReference type="SUPFAM" id="SSF52833">
    <property type="entry name" value="Thioredoxin-like"/>
    <property type="match status" value="1"/>
</dbReference>
<evidence type="ECO:0000256" key="1">
    <source>
        <dbReference type="PROSITE-ProRule" id="PRU00339"/>
    </source>
</evidence>
<gene>
    <name evidence="3" type="ORF">Nepgr_026051</name>
</gene>
<name>A0AAD3Y087_NEPGR</name>
<evidence type="ECO:0000256" key="2">
    <source>
        <dbReference type="SAM" id="MobiDB-lite"/>
    </source>
</evidence>
<dbReference type="Pfam" id="PF13414">
    <property type="entry name" value="TPR_11"/>
    <property type="match status" value="1"/>
</dbReference>
<evidence type="ECO:0000313" key="4">
    <source>
        <dbReference type="Proteomes" id="UP001279734"/>
    </source>
</evidence>
<dbReference type="Pfam" id="PF00515">
    <property type="entry name" value="TPR_1"/>
    <property type="match status" value="1"/>
</dbReference>
<feature type="repeat" description="TPR" evidence="1">
    <location>
        <begin position="244"/>
        <end position="277"/>
    </location>
</feature>
<reference evidence="3" key="1">
    <citation type="submission" date="2023-05" db="EMBL/GenBank/DDBJ databases">
        <title>Nepenthes gracilis genome sequencing.</title>
        <authorList>
            <person name="Fukushima K."/>
        </authorList>
    </citation>
    <scope>NUCLEOTIDE SEQUENCE</scope>
    <source>
        <strain evidence="3">SING2019-196</strain>
    </source>
</reference>
<evidence type="ECO:0000313" key="3">
    <source>
        <dbReference type="EMBL" id="GMH24208.1"/>
    </source>
</evidence>
<comment type="caution">
    <text evidence="3">The sequence shown here is derived from an EMBL/GenBank/DDBJ whole genome shotgun (WGS) entry which is preliminary data.</text>
</comment>
<evidence type="ECO:0008006" key="5">
    <source>
        <dbReference type="Google" id="ProtNLM"/>
    </source>
</evidence>
<feature type="region of interest" description="Disordered" evidence="2">
    <location>
        <begin position="28"/>
        <end position="134"/>
    </location>
</feature>
<dbReference type="InterPro" id="IPR011990">
    <property type="entry name" value="TPR-like_helical_dom_sf"/>
</dbReference>
<feature type="compositionally biased region" description="Low complexity" evidence="2">
    <location>
        <begin position="39"/>
        <end position="54"/>
    </location>
</feature>